<evidence type="ECO:0000313" key="3">
    <source>
        <dbReference type="EMBL" id="KAH6647761.1"/>
    </source>
</evidence>
<proteinExistence type="predicted"/>
<dbReference type="EMBL" id="JAGPXC010000008">
    <property type="protein sequence ID" value="KAH6647761.1"/>
    <property type="molecule type" value="Genomic_DNA"/>
</dbReference>
<sequence>MAGTQYEEVHSGSGSESELDVDRHGPADWEESSEDEANGFLDIEAQESGDDNDDDDEDESRLDHIEELFPQFCRLPIELRSRIWDFFDPDMRAPARIFECHITDNGKCLELWAGPTLAAQSAPARAVLGTHRESRALALKFYPDIADLGRGVAQIPCHKSRDMFILPSTSWTHGLRRMNELRPFLRGFKRVAFREDEEEYIPGDDAVVRLLWTSPSTTFPDLETIYFVTGHSDYRHTHLQWCVLGSSQQFYRKTQEEGLGECRDIETMYCWPKATGNVLAADVNPTEGDPESEFTETGPCTAQAGNGIKAFQMVEFMFTSGVQRFEKLKTAALAGTFEDYQSSGSEDSDLESENEYESEGIDDDSIDEDGGEDESEDDLVVQHTSPLVSSFGGFSPLQGEMEEDESGDRPRGADFSNLKSDSPDINQEEASDSDNVPAQKRRQRRRVMADSEDEEIESGPSELVSLEKQQAYALTSESEDDDVATPPGRQIRSKVKRSRAVLSDSEEDEDTERVDSGSSTAIKARHIQEESESSESGADESEESSEESSDESSEEDEQPRQLSLAERIGAFRAAVPIGEGDSASEKDYDEFNDEGGEGEADYERNTYGRSGYDVFQDDEEDDEISDHDDVILEMAEDGSDDGGEDES</sequence>
<comment type="caution">
    <text evidence="3">The sequence shown here is derived from an EMBL/GenBank/DDBJ whole genome shotgun (WGS) entry which is preliminary data.</text>
</comment>
<dbReference type="AlphaFoldDB" id="A0A9P8RKZ7"/>
<evidence type="ECO:0000256" key="1">
    <source>
        <dbReference type="SAM" id="MobiDB-lite"/>
    </source>
</evidence>
<feature type="domain" description="2EXR" evidence="2">
    <location>
        <begin position="69"/>
        <end position="163"/>
    </location>
</feature>
<accession>A0A9P8RKZ7</accession>
<feature type="compositionally biased region" description="Acidic residues" evidence="1">
    <location>
        <begin position="530"/>
        <end position="557"/>
    </location>
</feature>
<dbReference type="InterPro" id="IPR045518">
    <property type="entry name" value="2EXR"/>
</dbReference>
<dbReference type="Pfam" id="PF20150">
    <property type="entry name" value="2EXR"/>
    <property type="match status" value="1"/>
</dbReference>
<feature type="compositionally biased region" description="Acidic residues" evidence="1">
    <location>
        <begin position="587"/>
        <end position="600"/>
    </location>
</feature>
<feature type="compositionally biased region" description="Acidic residues" evidence="1">
    <location>
        <begin position="44"/>
        <end position="60"/>
    </location>
</feature>
<feature type="region of interest" description="Disordered" evidence="1">
    <location>
        <begin position="339"/>
        <end position="610"/>
    </location>
</feature>
<reference evidence="3" key="1">
    <citation type="journal article" date="2021" name="Nat. Commun.">
        <title>Genetic determinants of endophytism in the Arabidopsis root mycobiome.</title>
        <authorList>
            <person name="Mesny F."/>
            <person name="Miyauchi S."/>
            <person name="Thiergart T."/>
            <person name="Pickel B."/>
            <person name="Atanasova L."/>
            <person name="Karlsson M."/>
            <person name="Huettel B."/>
            <person name="Barry K.W."/>
            <person name="Haridas S."/>
            <person name="Chen C."/>
            <person name="Bauer D."/>
            <person name="Andreopoulos W."/>
            <person name="Pangilinan J."/>
            <person name="LaButti K."/>
            <person name="Riley R."/>
            <person name="Lipzen A."/>
            <person name="Clum A."/>
            <person name="Drula E."/>
            <person name="Henrissat B."/>
            <person name="Kohler A."/>
            <person name="Grigoriev I.V."/>
            <person name="Martin F.M."/>
            <person name="Hacquard S."/>
        </authorList>
    </citation>
    <scope>NUCLEOTIDE SEQUENCE</scope>
    <source>
        <strain evidence="3">MPI-SDFR-AT-0073</strain>
    </source>
</reference>
<dbReference type="OrthoDB" id="3501032at2759"/>
<feature type="compositionally biased region" description="Acidic residues" evidence="1">
    <location>
        <begin position="28"/>
        <end position="37"/>
    </location>
</feature>
<feature type="region of interest" description="Disordered" evidence="1">
    <location>
        <begin position="1"/>
        <end position="60"/>
    </location>
</feature>
<gene>
    <name evidence="3" type="ORF">BKA67DRAFT_539606</name>
</gene>
<name>A0A9P8RKZ7_9PEZI</name>
<dbReference type="GeneID" id="70129559"/>
<evidence type="ECO:0000313" key="4">
    <source>
        <dbReference type="Proteomes" id="UP000758603"/>
    </source>
</evidence>
<protein>
    <recommendedName>
        <fullName evidence="2">2EXR domain-containing protein</fullName>
    </recommendedName>
</protein>
<keyword evidence="4" id="KW-1185">Reference proteome</keyword>
<feature type="compositionally biased region" description="Acidic residues" evidence="1">
    <location>
        <begin position="346"/>
        <end position="379"/>
    </location>
</feature>
<dbReference type="RefSeq" id="XP_045954273.1">
    <property type="nucleotide sequence ID" value="XM_046100667.1"/>
</dbReference>
<organism evidence="3 4">
    <name type="scientific">Truncatella angustata</name>
    <dbReference type="NCBI Taxonomy" id="152316"/>
    <lineage>
        <taxon>Eukaryota</taxon>
        <taxon>Fungi</taxon>
        <taxon>Dikarya</taxon>
        <taxon>Ascomycota</taxon>
        <taxon>Pezizomycotina</taxon>
        <taxon>Sordariomycetes</taxon>
        <taxon>Xylariomycetidae</taxon>
        <taxon>Amphisphaeriales</taxon>
        <taxon>Sporocadaceae</taxon>
        <taxon>Truncatella</taxon>
    </lineage>
</organism>
<dbReference type="Proteomes" id="UP000758603">
    <property type="component" value="Unassembled WGS sequence"/>
</dbReference>
<evidence type="ECO:0000259" key="2">
    <source>
        <dbReference type="Pfam" id="PF20150"/>
    </source>
</evidence>